<proteinExistence type="predicted"/>
<keyword evidence="2" id="KW-1185">Reference proteome</keyword>
<organism evidence="1 2">
    <name type="scientific">Oryza meyeriana var. granulata</name>
    <dbReference type="NCBI Taxonomy" id="110450"/>
    <lineage>
        <taxon>Eukaryota</taxon>
        <taxon>Viridiplantae</taxon>
        <taxon>Streptophyta</taxon>
        <taxon>Embryophyta</taxon>
        <taxon>Tracheophyta</taxon>
        <taxon>Spermatophyta</taxon>
        <taxon>Magnoliopsida</taxon>
        <taxon>Liliopsida</taxon>
        <taxon>Poales</taxon>
        <taxon>Poaceae</taxon>
        <taxon>BOP clade</taxon>
        <taxon>Oryzoideae</taxon>
        <taxon>Oryzeae</taxon>
        <taxon>Oryzinae</taxon>
        <taxon>Oryza</taxon>
        <taxon>Oryza meyeriana</taxon>
    </lineage>
</organism>
<gene>
    <name evidence="1" type="ORF">E2562_017647</name>
</gene>
<dbReference type="PANTHER" id="PTHR35545">
    <property type="entry name" value="F-BOX DOMAIN-CONTAINING PROTEIN"/>
    <property type="match status" value="1"/>
</dbReference>
<dbReference type="EMBL" id="SPHZ02000011">
    <property type="protein sequence ID" value="KAF0892669.1"/>
    <property type="molecule type" value="Genomic_DNA"/>
</dbReference>
<dbReference type="PANTHER" id="PTHR35545:SF11">
    <property type="entry name" value="OS04G0376200 PROTEIN"/>
    <property type="match status" value="1"/>
</dbReference>
<sequence>MPAQSRHQDDEPVAAYTFPHHRLDGDLSHRLHHLTLGNCTPLPPLHAYEALTELALLDMPESTPMAAYQSVFTARSPLWVLHLVACRCTEERRLVIDAPES</sequence>
<accession>A0A6G1BXC8</accession>
<comment type="caution">
    <text evidence="1">The sequence shown here is derived from an EMBL/GenBank/DDBJ whole genome shotgun (WGS) entry which is preliminary data.</text>
</comment>
<reference evidence="1 2" key="1">
    <citation type="submission" date="2019-11" db="EMBL/GenBank/DDBJ databases">
        <title>Whole genome sequence of Oryza granulata.</title>
        <authorList>
            <person name="Li W."/>
        </authorList>
    </citation>
    <scope>NUCLEOTIDE SEQUENCE [LARGE SCALE GENOMIC DNA]</scope>
    <source>
        <strain evidence="2">cv. Menghai</strain>
        <tissue evidence="1">Leaf</tissue>
    </source>
</reference>
<protein>
    <submittedName>
        <fullName evidence="1">Uncharacterized protein</fullName>
    </submittedName>
</protein>
<evidence type="ECO:0000313" key="2">
    <source>
        <dbReference type="Proteomes" id="UP000479710"/>
    </source>
</evidence>
<evidence type="ECO:0000313" key="1">
    <source>
        <dbReference type="EMBL" id="KAF0892669.1"/>
    </source>
</evidence>
<dbReference type="Proteomes" id="UP000479710">
    <property type="component" value="Unassembled WGS sequence"/>
</dbReference>
<name>A0A6G1BXC8_9ORYZ</name>
<dbReference type="AlphaFoldDB" id="A0A6G1BXC8"/>